<comment type="caution">
    <text evidence="1">The sequence shown here is derived from an EMBL/GenBank/DDBJ whole genome shotgun (WGS) entry which is preliminary data.</text>
</comment>
<reference evidence="1" key="2">
    <citation type="submission" date="2020-09" db="EMBL/GenBank/DDBJ databases">
        <authorList>
            <person name="Sun Q."/>
            <person name="Kim S."/>
        </authorList>
    </citation>
    <scope>NUCLEOTIDE SEQUENCE</scope>
    <source>
        <strain evidence="1">KCTC 23714</strain>
    </source>
</reference>
<protein>
    <recommendedName>
        <fullName evidence="3">Cellulose-binding protein</fullName>
    </recommendedName>
</protein>
<evidence type="ECO:0000313" key="2">
    <source>
        <dbReference type="Proteomes" id="UP000628984"/>
    </source>
</evidence>
<evidence type="ECO:0008006" key="3">
    <source>
        <dbReference type="Google" id="ProtNLM"/>
    </source>
</evidence>
<dbReference type="Gene3D" id="3.40.50.1110">
    <property type="entry name" value="SGNH hydrolase"/>
    <property type="match status" value="1"/>
</dbReference>
<proteinExistence type="predicted"/>
<dbReference type="GO" id="GO:0016788">
    <property type="term" value="F:hydrolase activity, acting on ester bonds"/>
    <property type="evidence" value="ECO:0007669"/>
    <property type="project" value="UniProtKB-ARBA"/>
</dbReference>
<accession>A0A918MHL1</accession>
<dbReference type="RefSeq" id="WP_189633047.1">
    <property type="nucleotide sequence ID" value="NZ_BMYQ01000002.1"/>
</dbReference>
<sequence>MSFVALLAEVLFIGHSLVGPNLPPMVEAGLALRGAAGAEVQAQIINGASLKYQWDNAATAEGVDGKAALATGKVDALILTEAIPLAGQVEWADSAGQVAAWAGLAWQSNPETQVFIYETWHSLKSGTGVTIPDDPGGDVPWLDRVQADLPVWQGLTEAANAARPPAAPPVRLIPAGQAMALAAKAAAAGDLPGITRIEDLFTDDIHPNGRGTYLVAMVHLAALTGQSPEGLPPMLGRRWQSRDAVVSDDLARALQRIAWQAVQETPARATPAPAAAPAPQAALTPITNPSLGFGLSGVNDWSVQQPFLDVMKTARPWTAHLGDQWGGMDHAALAAGGWLDDSGWPKALPPGVRGITTLVLTDLPTDAGGVAGRYLLRWRGTGEVRLEGRAQDIRPEEGGLSFAYTPGEGAVLITLAAIDPADPIRGMTLVRTDRQAALDAGQIFNPDWLNRLRGVRLIRFMDWMMTNDSPLARIEDSPKPDDYTWARVGVPPEIMVALANELDADPWFTLPHLASDDLVRFYAETVADLLEPGRVAHVEFSNEVWNWQFAQARWAEEQGKARWGAEGTWLQFYALRAAEVAGIWAEVFGPEARDRLVRVVATQTGVPGAEDAILNAPLVVAEGRPAPKTAFDAYAVTGYFAALLGSEAKRPMLQGWLRDSAAANPAQPYAGAIILAAEELLDGRHSGLPEDTLQDLTTRIWPHHQAVARANGLRLMMYEGGSHVVGYGPVVDDDQITAFLQALNYTPEMGALYGRLLTAWGKVADTPFNAFVDVYRPTKWGSWGALRHLGDDNPRWQALARGCDPC</sequence>
<evidence type="ECO:0000313" key="1">
    <source>
        <dbReference type="EMBL" id="GGW26403.1"/>
    </source>
</evidence>
<dbReference type="Proteomes" id="UP000628984">
    <property type="component" value="Unassembled WGS sequence"/>
</dbReference>
<reference evidence="1" key="1">
    <citation type="journal article" date="2014" name="Int. J. Syst. Evol. Microbiol.">
        <title>Complete genome sequence of Corynebacterium casei LMG S-19264T (=DSM 44701T), isolated from a smear-ripened cheese.</title>
        <authorList>
            <consortium name="US DOE Joint Genome Institute (JGI-PGF)"/>
            <person name="Walter F."/>
            <person name="Albersmeier A."/>
            <person name="Kalinowski J."/>
            <person name="Ruckert C."/>
        </authorList>
    </citation>
    <scope>NUCLEOTIDE SEQUENCE</scope>
    <source>
        <strain evidence="1">KCTC 23714</strain>
    </source>
</reference>
<name>A0A918MHL1_9RHOB</name>
<keyword evidence="2" id="KW-1185">Reference proteome</keyword>
<dbReference type="EMBL" id="BMYQ01000002">
    <property type="protein sequence ID" value="GGW26403.1"/>
    <property type="molecule type" value="Genomic_DNA"/>
</dbReference>
<organism evidence="1 2">
    <name type="scientific">Gemmobacter lanyuensis</name>
    <dbReference type="NCBI Taxonomy" id="1054497"/>
    <lineage>
        <taxon>Bacteria</taxon>
        <taxon>Pseudomonadati</taxon>
        <taxon>Pseudomonadota</taxon>
        <taxon>Alphaproteobacteria</taxon>
        <taxon>Rhodobacterales</taxon>
        <taxon>Paracoccaceae</taxon>
        <taxon>Gemmobacter</taxon>
    </lineage>
</organism>
<gene>
    <name evidence="1" type="ORF">GCM10011452_13260</name>
</gene>
<dbReference type="AlphaFoldDB" id="A0A918MHL1"/>
<dbReference type="InterPro" id="IPR036514">
    <property type="entry name" value="SGNH_hydro_sf"/>
</dbReference>